<evidence type="ECO:0000256" key="1">
    <source>
        <dbReference type="SAM" id="Phobius"/>
    </source>
</evidence>
<keyword evidence="1" id="KW-0472">Membrane</keyword>
<feature type="transmembrane region" description="Helical" evidence="1">
    <location>
        <begin position="38"/>
        <end position="58"/>
    </location>
</feature>
<gene>
    <name evidence="2" type="ORF">ANCDUO_03137</name>
</gene>
<organism evidence="2 3">
    <name type="scientific">Ancylostoma duodenale</name>
    <dbReference type="NCBI Taxonomy" id="51022"/>
    <lineage>
        <taxon>Eukaryota</taxon>
        <taxon>Metazoa</taxon>
        <taxon>Ecdysozoa</taxon>
        <taxon>Nematoda</taxon>
        <taxon>Chromadorea</taxon>
        <taxon>Rhabditida</taxon>
        <taxon>Rhabditina</taxon>
        <taxon>Rhabditomorpha</taxon>
        <taxon>Strongyloidea</taxon>
        <taxon>Ancylostomatidae</taxon>
        <taxon>Ancylostomatinae</taxon>
        <taxon>Ancylostoma</taxon>
    </lineage>
</organism>
<proteinExistence type="predicted"/>
<name>A0A0C2GYF5_9BILA</name>
<accession>A0A0C2GYF5</accession>
<dbReference type="Proteomes" id="UP000054047">
    <property type="component" value="Unassembled WGS sequence"/>
</dbReference>
<keyword evidence="3" id="KW-1185">Reference proteome</keyword>
<dbReference type="EMBL" id="KN727081">
    <property type="protein sequence ID" value="KIH66535.1"/>
    <property type="molecule type" value="Genomic_DNA"/>
</dbReference>
<keyword evidence="1" id="KW-0812">Transmembrane</keyword>
<keyword evidence="1" id="KW-1133">Transmembrane helix</keyword>
<sequence length="61" mass="6992">MGIFATVYIFDTDVSKQMQTQARIESVYRKTKKSFFKFMGQSLVILVLQIFHAVKAYIAGP</sequence>
<evidence type="ECO:0000313" key="3">
    <source>
        <dbReference type="Proteomes" id="UP000054047"/>
    </source>
</evidence>
<evidence type="ECO:0000313" key="2">
    <source>
        <dbReference type="EMBL" id="KIH66535.1"/>
    </source>
</evidence>
<protein>
    <submittedName>
        <fullName evidence="2">Uncharacterized protein</fullName>
    </submittedName>
</protein>
<reference evidence="2 3" key="1">
    <citation type="submission" date="2013-12" db="EMBL/GenBank/DDBJ databases">
        <title>Draft genome of the parsitic nematode Ancylostoma duodenale.</title>
        <authorList>
            <person name="Mitreva M."/>
        </authorList>
    </citation>
    <scope>NUCLEOTIDE SEQUENCE [LARGE SCALE GENOMIC DNA]</scope>
    <source>
        <strain evidence="2 3">Zhejiang</strain>
    </source>
</reference>
<dbReference type="AlphaFoldDB" id="A0A0C2GYF5"/>
<dbReference type="OrthoDB" id="5812527at2759"/>